<feature type="transmembrane region" description="Helical" evidence="2">
    <location>
        <begin position="356"/>
        <end position="377"/>
    </location>
</feature>
<evidence type="ECO:0000256" key="1">
    <source>
        <dbReference type="SAM" id="MobiDB-lite"/>
    </source>
</evidence>
<sequence>MSMIETPLEHHNNDDDNFNPNTPMSSYPVRASDIAAVSVRVRGVVSSAGSVLRGPVGWTSGSCQSCPKRCLNSCPPVGIGTLARTASPSIRLIAFSKAETIQVICIISRLPIHVLPENIRSKSIPLEQDGRTRVELNRTVNLNTYYGYTDAFYGYLLKMIDVLRPLLCTRALDNSVASHSIKHQKTQEKLLQNLTTHRHQHIHPVSHQSRAQLDSASPPALGQTVSGQRGQTGKTYLWLESSRCLYDGIDGCLLTPVRAQVAVGVGQVRQDGWMTDILAEGRHTKHVIYVRDAGLTKHGQEVCTASAAGTTWSSSSLVLLLLLLLVLSWLSVMAPPPEPNIQCSDTIWQLSKPTNTLSVFVVVLSAPVALVIVVIVAGDRPQLTLSLSVSTYISQLYPVKQARPGKSAQLLLRELMALLIFHRCRSEKEKYLSWDSGARPILETFV</sequence>
<keyword evidence="2" id="KW-0472">Membrane</keyword>
<gene>
    <name evidence="3" type="ORF">LSH36_582g01015</name>
</gene>
<keyword evidence="4" id="KW-1185">Reference proteome</keyword>
<name>A0AAD9J638_9ANNE</name>
<protein>
    <submittedName>
        <fullName evidence="3">Uncharacterized protein</fullName>
    </submittedName>
</protein>
<accession>A0AAD9J638</accession>
<proteinExistence type="predicted"/>
<reference evidence="3" key="1">
    <citation type="journal article" date="2023" name="Mol. Biol. Evol.">
        <title>Third-Generation Sequencing Reveals the Adaptive Role of the Epigenome in Three Deep-Sea Polychaetes.</title>
        <authorList>
            <person name="Perez M."/>
            <person name="Aroh O."/>
            <person name="Sun Y."/>
            <person name="Lan Y."/>
            <person name="Juniper S.K."/>
            <person name="Young C.R."/>
            <person name="Angers B."/>
            <person name="Qian P.Y."/>
        </authorList>
    </citation>
    <scope>NUCLEOTIDE SEQUENCE</scope>
    <source>
        <strain evidence="3">P08H-3</strain>
    </source>
</reference>
<dbReference type="EMBL" id="JAODUP010000582">
    <property type="protein sequence ID" value="KAK2146837.1"/>
    <property type="molecule type" value="Genomic_DNA"/>
</dbReference>
<organism evidence="3 4">
    <name type="scientific">Paralvinella palmiformis</name>
    <dbReference type="NCBI Taxonomy" id="53620"/>
    <lineage>
        <taxon>Eukaryota</taxon>
        <taxon>Metazoa</taxon>
        <taxon>Spiralia</taxon>
        <taxon>Lophotrochozoa</taxon>
        <taxon>Annelida</taxon>
        <taxon>Polychaeta</taxon>
        <taxon>Sedentaria</taxon>
        <taxon>Canalipalpata</taxon>
        <taxon>Terebellida</taxon>
        <taxon>Terebelliformia</taxon>
        <taxon>Alvinellidae</taxon>
        <taxon>Paralvinella</taxon>
    </lineage>
</organism>
<keyword evidence="2" id="KW-0812">Transmembrane</keyword>
<evidence type="ECO:0000313" key="3">
    <source>
        <dbReference type="EMBL" id="KAK2146837.1"/>
    </source>
</evidence>
<keyword evidence="2" id="KW-1133">Transmembrane helix</keyword>
<dbReference type="Proteomes" id="UP001208570">
    <property type="component" value="Unassembled WGS sequence"/>
</dbReference>
<dbReference type="AlphaFoldDB" id="A0AAD9J638"/>
<evidence type="ECO:0000256" key="2">
    <source>
        <dbReference type="SAM" id="Phobius"/>
    </source>
</evidence>
<evidence type="ECO:0000313" key="4">
    <source>
        <dbReference type="Proteomes" id="UP001208570"/>
    </source>
</evidence>
<comment type="caution">
    <text evidence="3">The sequence shown here is derived from an EMBL/GenBank/DDBJ whole genome shotgun (WGS) entry which is preliminary data.</text>
</comment>
<feature type="transmembrane region" description="Helical" evidence="2">
    <location>
        <begin position="317"/>
        <end position="336"/>
    </location>
</feature>
<feature type="region of interest" description="Disordered" evidence="1">
    <location>
        <begin position="1"/>
        <end position="24"/>
    </location>
</feature>